<evidence type="ECO:0000313" key="2">
    <source>
        <dbReference type="Proteomes" id="UP000823388"/>
    </source>
</evidence>
<evidence type="ECO:0000313" key="1">
    <source>
        <dbReference type="EMBL" id="KAG2571963.1"/>
    </source>
</evidence>
<dbReference type="AlphaFoldDB" id="A0A8T0QDS9"/>
<accession>A0A8T0QDS9</accession>
<reference evidence="1" key="1">
    <citation type="submission" date="2020-05" db="EMBL/GenBank/DDBJ databases">
        <title>WGS assembly of Panicum virgatum.</title>
        <authorList>
            <person name="Lovell J.T."/>
            <person name="Jenkins J."/>
            <person name="Shu S."/>
            <person name="Juenger T.E."/>
            <person name="Schmutz J."/>
        </authorList>
    </citation>
    <scope>NUCLEOTIDE SEQUENCE</scope>
    <source>
        <strain evidence="1">AP13</strain>
    </source>
</reference>
<sequence length="90" mass="10457">MSRHPSLFQSLLDESSSDDDDELILSTVEIVQSHLQRTRKHGGSVPGHAVLYRDREGGHMRMYQDYLADDPTYGPTLFRRRREMQPIQLD</sequence>
<organism evidence="1 2">
    <name type="scientific">Panicum virgatum</name>
    <name type="common">Blackwell switchgrass</name>
    <dbReference type="NCBI Taxonomy" id="38727"/>
    <lineage>
        <taxon>Eukaryota</taxon>
        <taxon>Viridiplantae</taxon>
        <taxon>Streptophyta</taxon>
        <taxon>Embryophyta</taxon>
        <taxon>Tracheophyta</taxon>
        <taxon>Spermatophyta</taxon>
        <taxon>Magnoliopsida</taxon>
        <taxon>Liliopsida</taxon>
        <taxon>Poales</taxon>
        <taxon>Poaceae</taxon>
        <taxon>PACMAD clade</taxon>
        <taxon>Panicoideae</taxon>
        <taxon>Panicodae</taxon>
        <taxon>Paniceae</taxon>
        <taxon>Panicinae</taxon>
        <taxon>Panicum</taxon>
        <taxon>Panicum sect. Hiantes</taxon>
    </lineage>
</organism>
<comment type="caution">
    <text evidence="1">The sequence shown here is derived from an EMBL/GenBank/DDBJ whole genome shotgun (WGS) entry which is preliminary data.</text>
</comment>
<protein>
    <submittedName>
        <fullName evidence="1">Uncharacterized protein</fullName>
    </submittedName>
</protein>
<dbReference type="EMBL" id="CM029049">
    <property type="protein sequence ID" value="KAG2571963.1"/>
    <property type="molecule type" value="Genomic_DNA"/>
</dbReference>
<gene>
    <name evidence="1" type="ORF">PVAP13_7KG123010</name>
</gene>
<name>A0A8T0QDS9_PANVG</name>
<keyword evidence="2" id="KW-1185">Reference proteome</keyword>
<dbReference type="Proteomes" id="UP000823388">
    <property type="component" value="Chromosome 7K"/>
</dbReference>
<proteinExistence type="predicted"/>